<dbReference type="Pfam" id="PF26059">
    <property type="entry name" value="DUF8020"/>
    <property type="match status" value="1"/>
</dbReference>
<feature type="signal peptide" evidence="2">
    <location>
        <begin position="1"/>
        <end position="26"/>
    </location>
</feature>
<dbReference type="GeneID" id="80349187"/>
<dbReference type="AlphaFoldDB" id="A0A7G1KQ17"/>
<dbReference type="KEGG" id="nwl:NWFMUON74_47330"/>
<gene>
    <name evidence="4" type="ORF">NWFMUON74_47330</name>
</gene>
<name>A0A7G1KQ17_9NOCA</name>
<feature type="transmembrane region" description="Helical" evidence="1">
    <location>
        <begin position="188"/>
        <end position="210"/>
    </location>
</feature>
<evidence type="ECO:0000313" key="4">
    <source>
        <dbReference type="EMBL" id="BCK56961.1"/>
    </source>
</evidence>
<dbReference type="Proteomes" id="UP000516173">
    <property type="component" value="Chromosome"/>
</dbReference>
<feature type="transmembrane region" description="Helical" evidence="1">
    <location>
        <begin position="216"/>
        <end position="235"/>
    </location>
</feature>
<dbReference type="RefSeq" id="WP_232110543.1">
    <property type="nucleotide sequence ID" value="NZ_AP023396.1"/>
</dbReference>
<feature type="chain" id="PRO_5038918945" description="DUF8020 domain-containing protein" evidence="2">
    <location>
        <begin position="27"/>
        <end position="252"/>
    </location>
</feature>
<keyword evidence="1" id="KW-1133">Transmembrane helix</keyword>
<keyword evidence="2" id="KW-0732">Signal</keyword>
<protein>
    <recommendedName>
        <fullName evidence="3">DUF8020 domain-containing protein</fullName>
    </recommendedName>
</protein>
<dbReference type="InterPro" id="IPR058333">
    <property type="entry name" value="DUF8020"/>
</dbReference>
<feature type="domain" description="DUF8020" evidence="3">
    <location>
        <begin position="46"/>
        <end position="115"/>
    </location>
</feature>
<keyword evidence="5" id="KW-1185">Reference proteome</keyword>
<organism evidence="4 5">
    <name type="scientific">Nocardia wallacei</name>
    <dbReference type="NCBI Taxonomy" id="480035"/>
    <lineage>
        <taxon>Bacteria</taxon>
        <taxon>Bacillati</taxon>
        <taxon>Actinomycetota</taxon>
        <taxon>Actinomycetes</taxon>
        <taxon>Mycobacteriales</taxon>
        <taxon>Nocardiaceae</taxon>
        <taxon>Nocardia</taxon>
    </lineage>
</organism>
<keyword evidence="1" id="KW-0812">Transmembrane</keyword>
<reference evidence="4 5" key="1">
    <citation type="submission" date="2020-08" db="EMBL/GenBank/DDBJ databases">
        <title>Genome Sequencing of Nocardia wallacei strain FMUON74 and assembly.</title>
        <authorList>
            <person name="Toyokawa M."/>
            <person name="Uesaka K."/>
        </authorList>
    </citation>
    <scope>NUCLEOTIDE SEQUENCE [LARGE SCALE GENOMIC DNA]</scope>
    <source>
        <strain evidence="4 5">FMUON74</strain>
    </source>
</reference>
<evidence type="ECO:0000313" key="5">
    <source>
        <dbReference type="Proteomes" id="UP000516173"/>
    </source>
</evidence>
<accession>A0A7G1KQ17</accession>
<keyword evidence="1" id="KW-0472">Membrane</keyword>
<evidence type="ECO:0000256" key="1">
    <source>
        <dbReference type="SAM" id="Phobius"/>
    </source>
</evidence>
<feature type="transmembrane region" description="Helical" evidence="1">
    <location>
        <begin position="157"/>
        <end position="181"/>
    </location>
</feature>
<proteinExistence type="predicted"/>
<sequence>MLPFHSPPRRSPFLRKIAIASTLAIAATGLTAGTVGATPQADSAGAVGFTATTSEDRAIVEIDSGAMEVENGVFEIEAADGTVLAGTPLEFRVDDFVFPIAADIQGRKATLTPQFDLEHASYRPVALPFEEHAQWATPYDREVAAFTRLKDTIATGAAIGLVVGGIGGGLVGCVLGGIAGATVAGATIVGLFGPFIPAAAVGCVGGIIAIGALGTFAGQLLVTAPIAIAAIAQYFTTINQPFVPRPPQQQAR</sequence>
<evidence type="ECO:0000256" key="2">
    <source>
        <dbReference type="SAM" id="SignalP"/>
    </source>
</evidence>
<dbReference type="EMBL" id="AP023396">
    <property type="protein sequence ID" value="BCK56961.1"/>
    <property type="molecule type" value="Genomic_DNA"/>
</dbReference>
<evidence type="ECO:0000259" key="3">
    <source>
        <dbReference type="Pfam" id="PF26059"/>
    </source>
</evidence>